<organism evidence="1 2">
    <name type="scientific">Roseateles chitinivorans</name>
    <dbReference type="NCBI Taxonomy" id="2917965"/>
    <lineage>
        <taxon>Bacteria</taxon>
        <taxon>Pseudomonadati</taxon>
        <taxon>Pseudomonadota</taxon>
        <taxon>Betaproteobacteria</taxon>
        <taxon>Burkholderiales</taxon>
        <taxon>Sphaerotilaceae</taxon>
        <taxon>Roseateles</taxon>
    </lineage>
</organism>
<proteinExistence type="predicted"/>
<comment type="caution">
    <text evidence="1">The sequence shown here is derived from an EMBL/GenBank/DDBJ whole genome shotgun (WGS) entry which is preliminary data.</text>
</comment>
<sequence>MEFAMRPLPSLFHAGRPRHGRHGPSHHGALFWLSHAAVLLALLLLATEVSAQQGAGLRAQYEQLAPQLARSPFQRPIVLSSVNDTERPTGEMHAVVQHGFATLAGALRDAEAWCDVLTLPANVKRCAVEDDAAPGATLHMAIGRKFDQPIEDAYALDFRFQVLAAQPQYLLVEMSANKGPMGTSHYRLTLEAVPLDARRSFVRLRYAYMNNFAARVATNAYLATSGRDKVGFTVIGRDDDGRPRYVGGIQGIAERNTMRYFLAIESYLDTLATPADQRLDRRLRDWFAATERYARQLHEQSLEEYVAMKHKEARRHVAMAPGE</sequence>
<keyword evidence="2" id="KW-1185">Reference proteome</keyword>
<evidence type="ECO:0000313" key="2">
    <source>
        <dbReference type="Proteomes" id="UP000231501"/>
    </source>
</evidence>
<gene>
    <name evidence="1" type="ORF">CS062_10810</name>
</gene>
<accession>A0A2G9C9X5</accession>
<reference evidence="1 2" key="1">
    <citation type="submission" date="2017-11" db="EMBL/GenBank/DDBJ databases">
        <title>Draft genome sequence of Mitsuaria sp. HWN-4.</title>
        <authorList>
            <person name="Gundlapally S.R."/>
        </authorList>
    </citation>
    <scope>NUCLEOTIDE SEQUENCE [LARGE SCALE GENOMIC DNA]</scope>
    <source>
        <strain evidence="1 2">HWN-4</strain>
    </source>
</reference>
<dbReference type="Proteomes" id="UP000231501">
    <property type="component" value="Unassembled WGS sequence"/>
</dbReference>
<protein>
    <submittedName>
        <fullName evidence="1">Uncharacterized protein</fullName>
    </submittedName>
</protein>
<evidence type="ECO:0000313" key="1">
    <source>
        <dbReference type="EMBL" id="PIM53216.1"/>
    </source>
</evidence>
<dbReference type="EMBL" id="PEOG01000024">
    <property type="protein sequence ID" value="PIM53216.1"/>
    <property type="molecule type" value="Genomic_DNA"/>
</dbReference>
<name>A0A2G9C9X5_9BURK</name>
<dbReference type="AlphaFoldDB" id="A0A2G9C9X5"/>